<organism evidence="2 3">
    <name type="scientific">Erythroxylum novogranatense</name>
    <dbReference type="NCBI Taxonomy" id="1862640"/>
    <lineage>
        <taxon>Eukaryota</taxon>
        <taxon>Viridiplantae</taxon>
        <taxon>Streptophyta</taxon>
        <taxon>Embryophyta</taxon>
        <taxon>Tracheophyta</taxon>
        <taxon>Spermatophyta</taxon>
        <taxon>Magnoliopsida</taxon>
        <taxon>eudicotyledons</taxon>
        <taxon>Gunneridae</taxon>
        <taxon>Pentapetalae</taxon>
        <taxon>rosids</taxon>
        <taxon>fabids</taxon>
        <taxon>Malpighiales</taxon>
        <taxon>Erythroxylaceae</taxon>
        <taxon>Erythroxylum</taxon>
    </lineage>
</organism>
<keyword evidence="1" id="KW-0472">Membrane</keyword>
<gene>
    <name evidence="2" type="ORF">K2173_017833</name>
</gene>
<reference evidence="2 3" key="1">
    <citation type="submission" date="2021-09" db="EMBL/GenBank/DDBJ databases">
        <title>Genomic insights and catalytic innovation underlie evolution of tropane alkaloids biosynthesis.</title>
        <authorList>
            <person name="Wang Y.-J."/>
            <person name="Tian T."/>
            <person name="Huang J.-P."/>
            <person name="Huang S.-X."/>
        </authorList>
    </citation>
    <scope>NUCLEOTIDE SEQUENCE [LARGE SCALE GENOMIC DNA]</scope>
    <source>
        <strain evidence="2">KIB-2018</strain>
        <tissue evidence="2">Leaf</tissue>
    </source>
</reference>
<keyword evidence="1" id="KW-1133">Transmembrane helix</keyword>
<keyword evidence="3" id="KW-1185">Reference proteome</keyword>
<dbReference type="AlphaFoldDB" id="A0AAV8SLU4"/>
<keyword evidence="1" id="KW-0812">Transmembrane</keyword>
<dbReference type="EMBL" id="JAIWQS010000010">
    <property type="protein sequence ID" value="KAJ8753227.1"/>
    <property type="molecule type" value="Genomic_DNA"/>
</dbReference>
<accession>A0AAV8SLU4</accession>
<dbReference type="Proteomes" id="UP001159364">
    <property type="component" value="Linkage Group LG10"/>
</dbReference>
<comment type="caution">
    <text evidence="2">The sequence shown here is derived from an EMBL/GenBank/DDBJ whole genome shotgun (WGS) entry which is preliminary data.</text>
</comment>
<protein>
    <submittedName>
        <fullName evidence="2">Uncharacterized protein</fullName>
    </submittedName>
</protein>
<feature type="transmembrane region" description="Helical" evidence="1">
    <location>
        <begin position="89"/>
        <end position="111"/>
    </location>
</feature>
<evidence type="ECO:0000256" key="1">
    <source>
        <dbReference type="SAM" id="Phobius"/>
    </source>
</evidence>
<evidence type="ECO:0000313" key="2">
    <source>
        <dbReference type="EMBL" id="KAJ8753227.1"/>
    </source>
</evidence>
<evidence type="ECO:0000313" key="3">
    <source>
        <dbReference type="Proteomes" id="UP001159364"/>
    </source>
</evidence>
<dbReference type="SUPFAM" id="SSF46579">
    <property type="entry name" value="Prefoldin"/>
    <property type="match status" value="1"/>
</dbReference>
<name>A0AAV8SLU4_9ROSI</name>
<proteinExistence type="predicted"/>
<sequence>MADEANGTVGFCICINISSLKLLVSLSLFSGKLKQVKCLPLLLLNQMQTKEGEKKRTYLTLEELHQLPDDTNAYKSTGMSSDAPQQFPLLLWCIVYHDVFWILTFIFLVSFSGRM</sequence>